<dbReference type="Gene3D" id="3.40.50.2000">
    <property type="entry name" value="Glycogen Phosphorylase B"/>
    <property type="match status" value="2"/>
</dbReference>
<protein>
    <recommendedName>
        <fullName evidence="3">Glycosyl transferase family 1 domain-containing protein</fullName>
    </recommendedName>
</protein>
<accession>A0A2R7Y327</accession>
<dbReference type="EMBL" id="NBVN01000005">
    <property type="protein sequence ID" value="PUA31924.1"/>
    <property type="molecule type" value="Genomic_DNA"/>
</dbReference>
<proteinExistence type="predicted"/>
<evidence type="ECO:0008006" key="3">
    <source>
        <dbReference type="Google" id="ProtNLM"/>
    </source>
</evidence>
<gene>
    <name evidence="1" type="ORF">B7O98_08015</name>
</gene>
<evidence type="ECO:0000313" key="2">
    <source>
        <dbReference type="Proteomes" id="UP000244093"/>
    </source>
</evidence>
<dbReference type="AlphaFoldDB" id="A0A2R7Y327"/>
<reference evidence="1 2" key="1">
    <citation type="journal article" date="2018" name="Syst. Appl. Microbiol.">
        <title>A new symbiotic nanoarchaeote (Candidatus Nanoclepta minutus) and its host (Zestosphaera tikiterensis gen. nov., sp. nov.) from a New Zealand hot spring.</title>
        <authorList>
            <person name="St John E."/>
            <person name="Liu Y."/>
            <person name="Podar M."/>
            <person name="Stott M.B."/>
            <person name="Meneghin J."/>
            <person name="Chen Z."/>
            <person name="Lagutin K."/>
            <person name="Mitchell K."/>
            <person name="Reysenbach A.L."/>
        </authorList>
    </citation>
    <scope>NUCLEOTIDE SEQUENCE [LARGE SCALE GENOMIC DNA]</scope>
    <source>
        <strain evidence="1">NZ3</strain>
    </source>
</reference>
<comment type="caution">
    <text evidence="1">The sequence shown here is derived from an EMBL/GenBank/DDBJ whole genome shotgun (WGS) entry which is preliminary data.</text>
</comment>
<organism evidence="1 2">
    <name type="scientific">Zestosphaera tikiterensis</name>
    <dbReference type="NCBI Taxonomy" id="1973259"/>
    <lineage>
        <taxon>Archaea</taxon>
        <taxon>Thermoproteota</taxon>
        <taxon>Thermoprotei</taxon>
        <taxon>Desulfurococcales</taxon>
        <taxon>Desulfurococcaceae</taxon>
        <taxon>Zestosphaera</taxon>
    </lineage>
</organism>
<name>A0A2R7Y327_9CREN</name>
<dbReference type="Proteomes" id="UP000244093">
    <property type="component" value="Unassembled WGS sequence"/>
</dbReference>
<dbReference type="SUPFAM" id="SSF53756">
    <property type="entry name" value="UDP-Glycosyltransferase/glycogen phosphorylase"/>
    <property type="match status" value="1"/>
</dbReference>
<sequence length="395" mass="45252">MKILNISDELREGLAITASMNLRGHKVLYVLPGSHYKIHRVRLQTDTGSVTVKYIEIPVIRYPGSSIISTFLKCRNDLLQQLFATEIIDFDIVVTSSSYTSFYLSQCVSRIHQIPLLIRISDLGIVGKFNEAIKLFHYYNALIELPPGILRLFKYVTSGDIVITHTHAISKFVEHYLNRRNILIYPTYVKMLTENSVQESIDENYVDMTEHSILGIVNVKRPALSGKHDRKALECLYTIAKYNPSVTVTIIGTSYKEACTVLGKYELPPNLKLLGAIRNDLILEHLYKNSSLIVIPFFFRKTISNRLLEALFYGKPALIPSSLKEDFPMLKHEENTYMFDECDEAAVMVRYLLKSSDVLDRLEKEAKLLWEETFSNRIFGLKMNSVLSSLLGYLY</sequence>
<evidence type="ECO:0000313" key="1">
    <source>
        <dbReference type="EMBL" id="PUA31924.1"/>
    </source>
</evidence>